<keyword evidence="2" id="KW-1185">Reference proteome</keyword>
<evidence type="ECO:0000313" key="1">
    <source>
        <dbReference type="EMBL" id="MCJ2543579.1"/>
    </source>
</evidence>
<dbReference type="Proteomes" id="UP000830835">
    <property type="component" value="Unassembled WGS sequence"/>
</dbReference>
<keyword evidence="1" id="KW-0489">Methyltransferase</keyword>
<name>A0ABT0CCR1_THEVL</name>
<dbReference type="NCBIfam" id="TIGR04096">
    <property type="entry name" value="dnd_rel_methyl"/>
    <property type="match status" value="2"/>
</dbReference>
<accession>A0ABT0CCR1</accession>
<keyword evidence="1" id="KW-0808">Transferase</keyword>
<gene>
    <name evidence="1" type="ORF">JX360_11790</name>
</gene>
<comment type="caution">
    <text evidence="1">The sequence shown here is derived from an EMBL/GenBank/DDBJ whole genome shotgun (WGS) entry which is preliminary data.</text>
</comment>
<dbReference type="GO" id="GO:0032259">
    <property type="term" value="P:methylation"/>
    <property type="evidence" value="ECO:0007669"/>
    <property type="project" value="UniProtKB-KW"/>
</dbReference>
<evidence type="ECO:0000313" key="2">
    <source>
        <dbReference type="Proteomes" id="UP000830835"/>
    </source>
</evidence>
<proteinExistence type="predicted"/>
<dbReference type="EMBL" id="JAFIRA010000031">
    <property type="protein sequence ID" value="MCJ2543579.1"/>
    <property type="molecule type" value="Genomic_DNA"/>
</dbReference>
<protein>
    <submittedName>
        <fullName evidence="1">DNA phosphorothioation-associated putative methyltransferase</fullName>
    </submittedName>
</protein>
<dbReference type="RefSeq" id="WP_244351096.1">
    <property type="nucleotide sequence ID" value="NZ_JAFIRA010000031.1"/>
</dbReference>
<dbReference type="GO" id="GO:0008168">
    <property type="term" value="F:methyltransferase activity"/>
    <property type="evidence" value="ECO:0007669"/>
    <property type="project" value="UniProtKB-KW"/>
</dbReference>
<dbReference type="InterPro" id="IPR024019">
    <property type="entry name" value="CHP04096"/>
</dbReference>
<organism evidence="1 2">
    <name type="scientific">Thermostichus vulcanus str. 'Rupite'</name>
    <dbReference type="NCBI Taxonomy" id="2813851"/>
    <lineage>
        <taxon>Bacteria</taxon>
        <taxon>Bacillati</taxon>
        <taxon>Cyanobacteriota</taxon>
        <taxon>Cyanophyceae</taxon>
        <taxon>Thermostichales</taxon>
        <taxon>Thermostichaceae</taxon>
        <taxon>Thermostichus</taxon>
    </lineage>
</organism>
<sequence length="686" mass="78500">MNGIPHATIAKLCQSSPVGKRLPDALYVHHSALCHLDPQLQCLEQSARQHLPSPNGFTLVKFSLTQPKLSYLTYPDFDTDPHPALHHSTQVDLSTGQVSEQDYSRRPNPPILHRKEAFVAPDYPHFETFQALTQAEERHELLKDSHHIGTQQGWNARLQQHGIHIQNHQLSHSPRSCPTIHRHRAAIVRPDLSKPVRVALEAGILTPATTFFDYGCGHGNDHQRLARQGFTSEGWDPHFRPHTPRIPADIVNLGYVINVIEDPAERREALLNAWNLTQRVLIVAAQVLLDNATQGQIAYGDGIITRRNTFQKYFDQQELKTYIDQVLEVDAIPVALGIYFVFRDEAQAQSFRASRFRSHATTPRIRLQVKRFDNYRELLTPLMDFVTERGRMPIKGELPTESEIVQEFGSLHRAFQVILQVTDQAEWHQIAERRKQDLMLYLALSNFGRRPKLSHLAPETQTDLKSLFGSYRQACTEADAMLHSLGDLSLVAQKCQSSPVGLQGSRSFMVHVSALERLDPVLRLYEGCASRTIGRPDEATLVKFQTQKPKIAYLFVPDFDRDPHPAIHTRMEVDLRTLRVHYQDFKPEENPPILHRKEALVAPDYPLYEKFAKLTRQEEDWGLLDDESLISKRWGWERCLADHCATLQGHRLVWRKDGNPYTIKILRSQMRARQKQRPDSAGDDPG</sequence>
<reference evidence="1" key="1">
    <citation type="submission" date="2021-02" db="EMBL/GenBank/DDBJ databases">
        <title>The CRISPR/cas machinery reduction and long-range gene transfer in the hot spring cyanobacterium Synechococcus.</title>
        <authorList>
            <person name="Dvorak P."/>
            <person name="Jahodarova E."/>
            <person name="Hasler P."/>
            <person name="Poulickova A."/>
        </authorList>
    </citation>
    <scope>NUCLEOTIDE SEQUENCE</scope>
    <source>
        <strain evidence="1">Rupite</strain>
    </source>
</reference>